<dbReference type="Gene3D" id="2.40.50.100">
    <property type="match status" value="1"/>
</dbReference>
<dbReference type="InterPro" id="IPR050709">
    <property type="entry name" value="Biotin_Carboxyl_Carrier/Decarb"/>
</dbReference>
<keyword evidence="4" id="KW-1185">Reference proteome</keyword>
<dbReference type="Pfam" id="PF00364">
    <property type="entry name" value="Biotin_lipoyl"/>
    <property type="match status" value="1"/>
</dbReference>
<evidence type="ECO:0000259" key="2">
    <source>
        <dbReference type="PROSITE" id="PS50968"/>
    </source>
</evidence>
<dbReference type="SUPFAM" id="SSF51230">
    <property type="entry name" value="Single hybrid motif"/>
    <property type="match status" value="1"/>
</dbReference>
<evidence type="ECO:0000313" key="4">
    <source>
        <dbReference type="Proteomes" id="UP001494902"/>
    </source>
</evidence>
<evidence type="ECO:0000256" key="1">
    <source>
        <dbReference type="ARBA" id="ARBA00023267"/>
    </source>
</evidence>
<keyword evidence="1" id="KW-0092">Biotin</keyword>
<comment type="caution">
    <text evidence="3">The sequence shown here is derived from an EMBL/GenBank/DDBJ whole genome shotgun (WGS) entry which is preliminary data.</text>
</comment>
<protein>
    <submittedName>
        <fullName evidence="3">Biotin/lipoyl-binding carrier protein</fullName>
    </submittedName>
</protein>
<sequence>MSTTNGSGPQTAAAVVRSELPGTVLTVAVAPGDRVDAGDEVCLLESMKMEIPVLAPAAGTVTRVLVRPGDAVATGAVVVQL</sequence>
<name>A0ABV1K6Q7_9PSEU</name>
<feature type="domain" description="Lipoyl-binding" evidence="2">
    <location>
        <begin position="7"/>
        <end position="81"/>
    </location>
</feature>
<dbReference type="RefSeq" id="WP_349297247.1">
    <property type="nucleotide sequence ID" value="NZ_JBEDNQ010000002.1"/>
</dbReference>
<dbReference type="PROSITE" id="PS50968">
    <property type="entry name" value="BIOTINYL_LIPOYL"/>
    <property type="match status" value="1"/>
</dbReference>
<dbReference type="EMBL" id="JBEDNQ010000002">
    <property type="protein sequence ID" value="MEQ3550167.1"/>
    <property type="molecule type" value="Genomic_DNA"/>
</dbReference>
<dbReference type="NCBIfam" id="NF004547">
    <property type="entry name" value="PRK05889.1"/>
    <property type="match status" value="1"/>
</dbReference>
<dbReference type="Proteomes" id="UP001494902">
    <property type="component" value="Unassembled WGS sequence"/>
</dbReference>
<dbReference type="PANTHER" id="PTHR45266">
    <property type="entry name" value="OXALOACETATE DECARBOXYLASE ALPHA CHAIN"/>
    <property type="match status" value="1"/>
</dbReference>
<accession>A0ABV1K6Q7</accession>
<dbReference type="PANTHER" id="PTHR45266:SF3">
    <property type="entry name" value="OXALOACETATE DECARBOXYLASE ALPHA CHAIN"/>
    <property type="match status" value="1"/>
</dbReference>
<gene>
    <name evidence="3" type="ORF">WIS52_06750</name>
</gene>
<reference evidence="3 4" key="1">
    <citation type="submission" date="2024-03" db="EMBL/GenBank/DDBJ databases">
        <title>Draft genome sequence of Pseudonocardia nematodicida JCM 31783.</title>
        <authorList>
            <person name="Butdee W."/>
            <person name="Duangmal K."/>
        </authorList>
    </citation>
    <scope>NUCLEOTIDE SEQUENCE [LARGE SCALE GENOMIC DNA]</scope>
    <source>
        <strain evidence="3 4">JCM 31783</strain>
    </source>
</reference>
<dbReference type="CDD" id="cd06850">
    <property type="entry name" value="biotinyl_domain"/>
    <property type="match status" value="1"/>
</dbReference>
<evidence type="ECO:0000313" key="3">
    <source>
        <dbReference type="EMBL" id="MEQ3550167.1"/>
    </source>
</evidence>
<organism evidence="3 4">
    <name type="scientific">Pseudonocardia nematodicida</name>
    <dbReference type="NCBI Taxonomy" id="1206997"/>
    <lineage>
        <taxon>Bacteria</taxon>
        <taxon>Bacillati</taxon>
        <taxon>Actinomycetota</taxon>
        <taxon>Actinomycetes</taxon>
        <taxon>Pseudonocardiales</taxon>
        <taxon>Pseudonocardiaceae</taxon>
        <taxon>Pseudonocardia</taxon>
    </lineage>
</organism>
<dbReference type="InterPro" id="IPR000089">
    <property type="entry name" value="Biotin_lipoyl"/>
</dbReference>
<dbReference type="InterPro" id="IPR011053">
    <property type="entry name" value="Single_hybrid_motif"/>
</dbReference>
<proteinExistence type="predicted"/>